<dbReference type="AlphaFoldDB" id="A0A450WM25"/>
<sequence>MNMLALCARTEAGWVLAYAPILSESLFFRYLNTRSEGSGSSSLGFLPSALSPFGRDDDPMSDGKFLETLLMDRLVSKRSIRKTSGELDHSIPIRDPFCKWFRPSQHAMDSRRRLCNKIFPGESTKRAYRYLIFFLE</sequence>
<reference evidence="1" key="1">
    <citation type="submission" date="2019-02" db="EMBL/GenBank/DDBJ databases">
        <authorList>
            <person name="Gruber-Vodicka R. H."/>
            <person name="Seah K. B. B."/>
        </authorList>
    </citation>
    <scope>NUCLEOTIDE SEQUENCE</scope>
    <source>
        <strain evidence="1">BECK_BY7</strain>
    </source>
</reference>
<proteinExistence type="predicted"/>
<protein>
    <submittedName>
        <fullName evidence="1">Uncharacterized protein</fullName>
    </submittedName>
</protein>
<name>A0A450WM25_9GAMM</name>
<dbReference type="EMBL" id="CAADFN010000038">
    <property type="protein sequence ID" value="VFK18044.1"/>
    <property type="molecule type" value="Genomic_DNA"/>
</dbReference>
<gene>
    <name evidence="1" type="ORF">BECKLFY1418C_GA0070996_103814</name>
</gene>
<organism evidence="1">
    <name type="scientific">Candidatus Kentrum sp. LFY</name>
    <dbReference type="NCBI Taxonomy" id="2126342"/>
    <lineage>
        <taxon>Bacteria</taxon>
        <taxon>Pseudomonadati</taxon>
        <taxon>Pseudomonadota</taxon>
        <taxon>Gammaproteobacteria</taxon>
        <taxon>Candidatus Kentrum</taxon>
    </lineage>
</organism>
<accession>A0A450WM25</accession>
<evidence type="ECO:0000313" key="1">
    <source>
        <dbReference type="EMBL" id="VFK18044.1"/>
    </source>
</evidence>